<feature type="compositionally biased region" description="Basic and acidic residues" evidence="1">
    <location>
        <begin position="709"/>
        <end position="718"/>
    </location>
</feature>
<accession>A0A9P6J5A0</accession>
<feature type="compositionally biased region" description="Acidic residues" evidence="1">
    <location>
        <begin position="909"/>
        <end position="919"/>
    </location>
</feature>
<feature type="compositionally biased region" description="Polar residues" evidence="1">
    <location>
        <begin position="537"/>
        <end position="557"/>
    </location>
</feature>
<proteinExistence type="predicted"/>
<feature type="compositionally biased region" description="Basic residues" evidence="1">
    <location>
        <begin position="72"/>
        <end position="82"/>
    </location>
</feature>
<feature type="compositionally biased region" description="Polar residues" evidence="1">
    <location>
        <begin position="180"/>
        <end position="195"/>
    </location>
</feature>
<gene>
    <name evidence="2" type="ORF">BGZ70_007828</name>
</gene>
<feature type="compositionally biased region" description="Polar residues" evidence="1">
    <location>
        <begin position="250"/>
        <end position="276"/>
    </location>
</feature>
<name>A0A9P6J5A0_MORAP</name>
<comment type="caution">
    <text evidence="2">The sequence shown here is derived from an EMBL/GenBank/DDBJ whole genome shotgun (WGS) entry which is preliminary data.</text>
</comment>
<feature type="compositionally biased region" description="Low complexity" evidence="1">
    <location>
        <begin position="392"/>
        <end position="410"/>
    </location>
</feature>
<keyword evidence="3" id="KW-1185">Reference proteome</keyword>
<feature type="region of interest" description="Disordered" evidence="1">
    <location>
        <begin position="1"/>
        <end position="222"/>
    </location>
</feature>
<sequence>MFKKPEGAPSSSQDPALDDVARVRYTTAELKDALRPTSSSQPTPAAVRGNAARRMALSQQAQSPVALAPAHTNRHRPKHKQSQQRPAQEQGPGQERTHGGLLAPLSTRLGSHSLSQFGDISSSPSPSTSASMSQLSSPSGSQQGDSIKKKYRHRKKKHRPVTSALHGKIGASHTTDSKRTPTTQPATRLSQQSPVTMEADHSDNEDDQKQTKSSADLGSTSAREMVLSKVSKQHVVVEVQTRTHTQTLLQGSKGLVSSQEAETTMSSTRATDSVLSPVQEAYESGEDESDDSPTLPLPELSATLEVINSEEQAMYSEIECGQRIPESQPVTAPELASDASSVSSEEHDPHFDMLEQTRELDFDALEQTQELDFDEFESYPKSQGTHSPPPSASESSPTSPISPASPATPINFKAGSPTLDLGSVSQQSVEGQTPVAASVSKEQSPSSGEESDEQEVWHPSLQSVRSSNGSESPSESEPGPGSMVTLEYDASDDAPITQAFSQRSESPAVTGTLFSLDKDPDTNDRANNDKETLSGVRISTRTSGIQSASTPERNTGVNIPEVIVTRKGRSNGNATDVAANGRRLSKRQHTPEPIVEIEVSSHNVESGLSNSPTDSPTGSQSLAFVNIPTSTRIRNRVVKNHHASLSKDLDDEEYSAPDELDNGNRNSNSDSSEGDSSDGLSSDIAEEEEAEYGRPTRRMTRARLGRTSKRLEKQRDDLTSDSPARRTRSSRQNSERREGVDDDGPSRHTRLADRRSMERHDPAVLDSPSKRTRASMRLRSEHLTSPSPVPQRVLRTRRSTRQVTPTPAPKRAPAAAPRRRILTRGSRTDGKDEDSTPQKPVDGHGSTTGEDSSDSDGSDGTPLLSRKRKRRAPPASSSISASRAQDTRQDGSRVMSSPPSLRAATTPDLEMDQVVEDQLADQPGPEAEMTLQSEESESDDEWDVRRLRRIWKRYNISWPLRDRRAESEAKKKGTFQFVNEPYSIDFIFGTALPLPKSANVKLFGEA</sequence>
<reference evidence="2" key="1">
    <citation type="journal article" date="2020" name="Fungal Divers.">
        <title>Resolving the Mortierellaceae phylogeny through synthesis of multi-gene phylogenetics and phylogenomics.</title>
        <authorList>
            <person name="Vandepol N."/>
            <person name="Liber J."/>
            <person name="Desiro A."/>
            <person name="Na H."/>
            <person name="Kennedy M."/>
            <person name="Barry K."/>
            <person name="Grigoriev I.V."/>
            <person name="Miller A.N."/>
            <person name="O'Donnell K."/>
            <person name="Stajich J.E."/>
            <person name="Bonito G."/>
        </authorList>
    </citation>
    <scope>NUCLEOTIDE SEQUENCE</scope>
    <source>
        <strain evidence="2">CK1249</strain>
    </source>
</reference>
<feature type="compositionally biased region" description="Basic and acidic residues" evidence="1">
    <location>
        <begin position="826"/>
        <end position="836"/>
    </location>
</feature>
<feature type="compositionally biased region" description="Low complexity" evidence="1">
    <location>
        <begin position="873"/>
        <end position="884"/>
    </location>
</feature>
<feature type="compositionally biased region" description="Polar residues" evidence="1">
    <location>
        <begin position="498"/>
        <end position="513"/>
    </location>
</feature>
<dbReference type="EMBL" id="JAAAHY010000519">
    <property type="protein sequence ID" value="KAF9962861.1"/>
    <property type="molecule type" value="Genomic_DNA"/>
</dbReference>
<organism evidence="2 3">
    <name type="scientific">Mortierella alpina</name>
    <name type="common">Oleaginous fungus</name>
    <name type="synonym">Mortierella renispora</name>
    <dbReference type="NCBI Taxonomy" id="64518"/>
    <lineage>
        <taxon>Eukaryota</taxon>
        <taxon>Fungi</taxon>
        <taxon>Fungi incertae sedis</taxon>
        <taxon>Mucoromycota</taxon>
        <taxon>Mortierellomycotina</taxon>
        <taxon>Mortierellomycetes</taxon>
        <taxon>Mortierellales</taxon>
        <taxon>Mortierellaceae</taxon>
        <taxon>Mortierella</taxon>
    </lineage>
</organism>
<feature type="compositionally biased region" description="Basic residues" evidence="1">
    <location>
        <begin position="695"/>
        <end position="708"/>
    </location>
</feature>
<evidence type="ECO:0000313" key="3">
    <source>
        <dbReference type="Proteomes" id="UP000738359"/>
    </source>
</evidence>
<feature type="compositionally biased region" description="Polar residues" evidence="1">
    <location>
        <begin position="211"/>
        <end position="222"/>
    </location>
</feature>
<feature type="compositionally biased region" description="Polar residues" evidence="1">
    <location>
        <begin position="600"/>
        <end position="622"/>
    </location>
</feature>
<feature type="compositionally biased region" description="Basic and acidic residues" evidence="1">
    <location>
        <begin position="516"/>
        <end position="532"/>
    </location>
</feature>
<feature type="region of interest" description="Disordered" evidence="1">
    <location>
        <begin position="250"/>
        <end position="297"/>
    </location>
</feature>
<feature type="region of interest" description="Disordered" evidence="1">
    <location>
        <begin position="313"/>
        <end position="622"/>
    </location>
</feature>
<evidence type="ECO:0000313" key="2">
    <source>
        <dbReference type="EMBL" id="KAF9962861.1"/>
    </source>
</evidence>
<feature type="compositionally biased region" description="Basic and acidic residues" evidence="1">
    <location>
        <begin position="733"/>
        <end position="763"/>
    </location>
</feature>
<evidence type="ECO:0000256" key="1">
    <source>
        <dbReference type="SAM" id="MobiDB-lite"/>
    </source>
</evidence>
<protein>
    <submittedName>
        <fullName evidence="2">Uncharacterized protein</fullName>
    </submittedName>
</protein>
<dbReference type="OrthoDB" id="2449570at2759"/>
<feature type="region of interest" description="Disordered" evidence="1">
    <location>
        <begin position="644"/>
        <end position="942"/>
    </location>
</feature>
<feature type="compositionally biased region" description="Basic residues" evidence="1">
    <location>
        <begin position="149"/>
        <end position="160"/>
    </location>
</feature>
<feature type="compositionally biased region" description="Basic and acidic residues" evidence="1">
    <location>
        <begin position="344"/>
        <end position="361"/>
    </location>
</feature>
<feature type="compositionally biased region" description="Basic and acidic residues" evidence="1">
    <location>
        <begin position="198"/>
        <end position="210"/>
    </location>
</feature>
<feature type="compositionally biased region" description="Low complexity" evidence="1">
    <location>
        <begin position="466"/>
        <end position="482"/>
    </location>
</feature>
<dbReference type="AlphaFoldDB" id="A0A9P6J5A0"/>
<feature type="compositionally biased region" description="Acidic residues" evidence="1">
    <location>
        <begin position="649"/>
        <end position="661"/>
    </location>
</feature>
<feature type="compositionally biased region" description="Low complexity" evidence="1">
    <location>
        <begin position="115"/>
        <end position="145"/>
    </location>
</feature>
<dbReference type="Proteomes" id="UP000738359">
    <property type="component" value="Unassembled WGS sequence"/>
</dbReference>